<accession>A0AAW9R8I5</accession>
<keyword evidence="1" id="KW-1133">Transmembrane helix</keyword>
<name>A0AAW9R8I5_9GAMM</name>
<sequence length="457" mass="48265">MNRKLVIAVLAIGSLIGVYFSAVWLFETLLLPPAQSARADPEHLRIGEAFLDDLDAGRFEDALKRGTPELQEALAQGKLKEIWEALPIQLGSRQSRSPLRGETVSGTPVVTSTLTFGLVALDARIAVGPDGRIGGFRLVPSKGGAPPAAPAPVSSERFSEAEFPVGEGDVTLGGTLTLPRGEGPFPAVVLVHGSGPHDRDETIGPNHPFRDIAHALGERGVAVLRYDKRSKAHPQAFASGDFTVDDETVDDAVRAVSLLRAAPRIDPQRVFLAGHSLGAMMAPRIAQRAPDLAGLILLAAPARPLHDIVVEQVRYLAELDGEVGSHEQAEIDAMAVKASAVASLSGDVPAADTLLGLPARYWIDLRDYDPVAVAATLTQPILLVQGGRDYQVSVDGDFARWHAAFDGDARVQFALHPALNHLMIAGEGPSGPAEYATAGRVDEAVIDDIATFVGGGP</sequence>
<evidence type="ECO:0000313" key="3">
    <source>
        <dbReference type="EMBL" id="MEJ1250551.1"/>
    </source>
</evidence>
<dbReference type="AlphaFoldDB" id="A0AAW9R8I5"/>
<dbReference type="Proteomes" id="UP001364472">
    <property type="component" value="Unassembled WGS sequence"/>
</dbReference>
<dbReference type="PANTHER" id="PTHR43265:SF1">
    <property type="entry name" value="ESTERASE ESTD"/>
    <property type="match status" value="1"/>
</dbReference>
<dbReference type="InterPro" id="IPR029058">
    <property type="entry name" value="AB_hydrolase_fold"/>
</dbReference>
<protein>
    <submittedName>
        <fullName evidence="3">Alpha/beta fold hydrolase</fullName>
    </submittedName>
</protein>
<dbReference type="InterPro" id="IPR022742">
    <property type="entry name" value="Hydrolase_4"/>
</dbReference>
<proteinExistence type="predicted"/>
<keyword evidence="3" id="KW-0378">Hydrolase</keyword>
<reference evidence="3 4" key="1">
    <citation type="journal article" date="2016" name="Antonie Van Leeuwenhoek">
        <title>Denitratimonas tolerans gen. nov., sp. nov., a denitrifying bacterium isolated from a bioreactor for tannery wastewater treatment.</title>
        <authorList>
            <person name="Han S.I."/>
            <person name="Kim J.O."/>
            <person name="Lee Y.R."/>
            <person name="Ekpeghere K.I."/>
            <person name="Koh S.C."/>
            <person name="Whang K.S."/>
        </authorList>
    </citation>
    <scope>NUCLEOTIDE SEQUENCE [LARGE SCALE GENOMIC DNA]</scope>
    <source>
        <strain evidence="3 4">KACC 17565</strain>
    </source>
</reference>
<comment type="caution">
    <text evidence="3">The sequence shown here is derived from an EMBL/GenBank/DDBJ whole genome shotgun (WGS) entry which is preliminary data.</text>
</comment>
<keyword evidence="1" id="KW-0472">Membrane</keyword>
<dbReference type="Gene3D" id="3.10.450.590">
    <property type="match status" value="1"/>
</dbReference>
<dbReference type="EMBL" id="JBBDHC010000023">
    <property type="protein sequence ID" value="MEJ1250551.1"/>
    <property type="molecule type" value="Genomic_DNA"/>
</dbReference>
<gene>
    <name evidence="3" type="ORF">WB794_12805</name>
</gene>
<dbReference type="PANTHER" id="PTHR43265">
    <property type="entry name" value="ESTERASE ESTD"/>
    <property type="match status" value="1"/>
</dbReference>
<dbReference type="GO" id="GO:0052689">
    <property type="term" value="F:carboxylic ester hydrolase activity"/>
    <property type="evidence" value="ECO:0007669"/>
    <property type="project" value="TreeGrafter"/>
</dbReference>
<evidence type="ECO:0000313" key="4">
    <source>
        <dbReference type="Proteomes" id="UP001364472"/>
    </source>
</evidence>
<feature type="domain" description="Serine aminopeptidase S33" evidence="2">
    <location>
        <begin position="187"/>
        <end position="393"/>
    </location>
</feature>
<evidence type="ECO:0000259" key="2">
    <source>
        <dbReference type="Pfam" id="PF12146"/>
    </source>
</evidence>
<organism evidence="3 4">
    <name type="scientific">Denitratimonas tolerans</name>
    <dbReference type="NCBI Taxonomy" id="1338420"/>
    <lineage>
        <taxon>Bacteria</taxon>
        <taxon>Pseudomonadati</taxon>
        <taxon>Pseudomonadota</taxon>
        <taxon>Gammaproteobacteria</taxon>
        <taxon>Lysobacterales</taxon>
        <taxon>Lysobacteraceae</taxon>
        <taxon>Denitratimonas</taxon>
    </lineage>
</organism>
<evidence type="ECO:0000256" key="1">
    <source>
        <dbReference type="SAM" id="Phobius"/>
    </source>
</evidence>
<feature type="transmembrane region" description="Helical" evidence="1">
    <location>
        <begin position="5"/>
        <end position="26"/>
    </location>
</feature>
<keyword evidence="4" id="KW-1185">Reference proteome</keyword>
<dbReference type="Pfam" id="PF12146">
    <property type="entry name" value="Hydrolase_4"/>
    <property type="match status" value="1"/>
</dbReference>
<dbReference type="RefSeq" id="WP_337336254.1">
    <property type="nucleotide sequence ID" value="NZ_JBBDHC010000023.1"/>
</dbReference>
<keyword evidence="1" id="KW-0812">Transmembrane</keyword>
<dbReference type="SUPFAM" id="SSF53474">
    <property type="entry name" value="alpha/beta-Hydrolases"/>
    <property type="match status" value="1"/>
</dbReference>
<dbReference type="InterPro" id="IPR053145">
    <property type="entry name" value="AB_hydrolase_Est10"/>
</dbReference>
<dbReference type="Gene3D" id="3.40.50.1820">
    <property type="entry name" value="alpha/beta hydrolase"/>
    <property type="match status" value="1"/>
</dbReference>